<dbReference type="EMBL" id="LR797180">
    <property type="protein sequence ID" value="CAB4191970.1"/>
    <property type="molecule type" value="Genomic_DNA"/>
</dbReference>
<dbReference type="EMBL" id="LR797434">
    <property type="protein sequence ID" value="CAB4216197.1"/>
    <property type="molecule type" value="Genomic_DNA"/>
</dbReference>
<evidence type="ECO:0000313" key="5">
    <source>
        <dbReference type="EMBL" id="CAB4174183.1"/>
    </source>
</evidence>
<gene>
    <name evidence="6" type="ORF">UFOVP1031_151</name>
    <name evidence="7" type="ORF">UFOVP1172_141</name>
    <name evidence="8" type="ORF">UFOVP1240_46</name>
    <name evidence="9" type="ORF">UFOVP1486_103</name>
    <name evidence="11" type="ORF">UFOVP1578_66</name>
    <name evidence="10" type="ORF">UFOVP1630_58</name>
    <name evidence="1" type="ORF">UFOVP288_63</name>
    <name evidence="2" type="ORF">UFOVP483_133</name>
    <name evidence="3" type="ORF">UFOVP573_52</name>
    <name evidence="4" type="ORF">UFOVP769_63</name>
    <name evidence="5" type="ORF">UFOVP962_31</name>
</gene>
<accession>A0A6J5QDH0</accession>
<evidence type="ECO:0000313" key="10">
    <source>
        <dbReference type="EMBL" id="CAB4220049.1"/>
    </source>
</evidence>
<evidence type="ECO:0000313" key="1">
    <source>
        <dbReference type="EMBL" id="CAB4135661.1"/>
    </source>
</evidence>
<evidence type="ECO:0000313" key="2">
    <source>
        <dbReference type="EMBL" id="CAB4146171.1"/>
    </source>
</evidence>
<reference evidence="6" key="1">
    <citation type="submission" date="2020-05" db="EMBL/GenBank/DDBJ databases">
        <authorList>
            <person name="Chiriac C."/>
            <person name="Salcher M."/>
            <person name="Ghai R."/>
            <person name="Kavagutti S V."/>
        </authorList>
    </citation>
    <scope>NUCLEOTIDE SEQUENCE</scope>
</reference>
<evidence type="ECO:0000313" key="8">
    <source>
        <dbReference type="EMBL" id="CAB4191970.1"/>
    </source>
</evidence>
<dbReference type="EMBL" id="LR796709">
    <property type="protein sequence ID" value="CAB4161543.1"/>
    <property type="molecule type" value="Genomic_DNA"/>
</dbReference>
<sequence>MQDQDIILTKEDWFDCDGCGVKMQPEFWKKTWDQESESYIVQDQMKARLIDGDIYPIMNQIDGGLSFELCGGYGEFFDCMTEDDIIKLCICHDCASKMFSLFNKTKKLSGLHPSSSTKEGEFCCEWGWSSKNGEVILPEGKM</sequence>
<dbReference type="EMBL" id="LR796917">
    <property type="protein sequence ID" value="CAB4174183.1"/>
    <property type="molecule type" value="Genomic_DNA"/>
</dbReference>
<evidence type="ECO:0000313" key="3">
    <source>
        <dbReference type="EMBL" id="CAB4150878.1"/>
    </source>
</evidence>
<organism evidence="6">
    <name type="scientific">uncultured Caudovirales phage</name>
    <dbReference type="NCBI Taxonomy" id="2100421"/>
    <lineage>
        <taxon>Viruses</taxon>
        <taxon>Duplodnaviria</taxon>
        <taxon>Heunggongvirae</taxon>
        <taxon>Uroviricota</taxon>
        <taxon>Caudoviricetes</taxon>
        <taxon>Peduoviridae</taxon>
        <taxon>Maltschvirus</taxon>
        <taxon>Maltschvirus maltsch</taxon>
    </lineage>
</organism>
<dbReference type="EMBL" id="LR796548">
    <property type="protein sequence ID" value="CAB4150878.1"/>
    <property type="molecule type" value="Genomic_DNA"/>
</dbReference>
<dbReference type="EMBL" id="LR798423">
    <property type="protein sequence ID" value="CAB5230685.1"/>
    <property type="molecule type" value="Genomic_DNA"/>
</dbReference>
<evidence type="ECO:0000313" key="11">
    <source>
        <dbReference type="EMBL" id="CAB5230685.1"/>
    </source>
</evidence>
<dbReference type="EMBL" id="LR796980">
    <property type="protein sequence ID" value="CAB4179571.1"/>
    <property type="molecule type" value="Genomic_DNA"/>
</dbReference>
<dbReference type="EMBL" id="LR797492">
    <property type="protein sequence ID" value="CAB4220049.1"/>
    <property type="molecule type" value="Genomic_DNA"/>
</dbReference>
<protein>
    <submittedName>
        <fullName evidence="6">Uncharacterized protein</fullName>
    </submittedName>
</protein>
<dbReference type="EMBL" id="LR796461">
    <property type="protein sequence ID" value="CAB4146171.1"/>
    <property type="molecule type" value="Genomic_DNA"/>
</dbReference>
<evidence type="ECO:0000313" key="6">
    <source>
        <dbReference type="EMBL" id="CAB4179571.1"/>
    </source>
</evidence>
<evidence type="ECO:0000313" key="4">
    <source>
        <dbReference type="EMBL" id="CAB4161543.1"/>
    </source>
</evidence>
<evidence type="ECO:0000313" key="9">
    <source>
        <dbReference type="EMBL" id="CAB4216197.1"/>
    </source>
</evidence>
<evidence type="ECO:0000313" key="7">
    <source>
        <dbReference type="EMBL" id="CAB4188862.1"/>
    </source>
</evidence>
<dbReference type="EMBL" id="LR796305">
    <property type="protein sequence ID" value="CAB4135661.1"/>
    <property type="molecule type" value="Genomic_DNA"/>
</dbReference>
<name>A0A6J5QDH0_9CAUD</name>
<proteinExistence type="predicted"/>
<dbReference type="EMBL" id="LR797130">
    <property type="protein sequence ID" value="CAB4188862.1"/>
    <property type="molecule type" value="Genomic_DNA"/>
</dbReference>